<accession>A0A194AIA7</accession>
<dbReference type="EMBL" id="BDFE01000016">
    <property type="protein sequence ID" value="GAU08965.1"/>
    <property type="molecule type" value="Genomic_DNA"/>
</dbReference>
<dbReference type="AlphaFoldDB" id="A0A194AIA7"/>
<evidence type="ECO:0000313" key="2">
    <source>
        <dbReference type="EMBL" id="GAU08965.1"/>
    </source>
</evidence>
<dbReference type="Proteomes" id="UP000095200">
    <property type="component" value="Unassembled WGS sequence"/>
</dbReference>
<keyword evidence="1" id="KW-0812">Transmembrane</keyword>
<sequence length="133" mass="14110">MKRETRKREQGFTLIEIIAVLIILGILAAVAVPKFMNMQDEAREKAKLGACAAASSQILMHFSDSLLNNGGDVDAAIGNATSTSILDTDLGDFDIKTVTLGADTITIELDMPDGYTDSVNNSTCTMPNPASNS</sequence>
<gene>
    <name evidence="2" type="ORF">DPF_1684</name>
</gene>
<dbReference type="RefSeq" id="WP_069859029.1">
    <property type="nucleotide sequence ID" value="NZ_BDFE01000016.1"/>
</dbReference>
<organism evidence="2 3">
    <name type="scientific">Desulfoplanes formicivorans</name>
    <dbReference type="NCBI Taxonomy" id="1592317"/>
    <lineage>
        <taxon>Bacteria</taxon>
        <taxon>Pseudomonadati</taxon>
        <taxon>Thermodesulfobacteriota</taxon>
        <taxon>Desulfovibrionia</taxon>
        <taxon>Desulfovibrionales</taxon>
        <taxon>Desulfoplanaceae</taxon>
        <taxon>Desulfoplanes</taxon>
    </lineage>
</organism>
<reference evidence="3" key="1">
    <citation type="submission" date="2016-06" db="EMBL/GenBank/DDBJ databases">
        <title>Draft genome sequence of Desulfoplanes formicivorans strain Pf12B.</title>
        <authorList>
            <person name="Watanabe M."/>
            <person name="Kojima H."/>
            <person name="Fukui M."/>
        </authorList>
    </citation>
    <scope>NUCLEOTIDE SEQUENCE [LARGE SCALE GENOMIC DNA]</scope>
    <source>
        <strain evidence="3">Pf12B</strain>
    </source>
</reference>
<evidence type="ECO:0000313" key="3">
    <source>
        <dbReference type="Proteomes" id="UP000095200"/>
    </source>
</evidence>
<protein>
    <recommendedName>
        <fullName evidence="4">Prepilin-type N-terminal cleavage/methylation domain-containing protein</fullName>
    </recommendedName>
</protein>
<dbReference type="InterPro" id="IPR045584">
    <property type="entry name" value="Pilin-like"/>
</dbReference>
<comment type="caution">
    <text evidence="2">The sequence shown here is derived from an EMBL/GenBank/DDBJ whole genome shotgun (WGS) entry which is preliminary data.</text>
</comment>
<evidence type="ECO:0008006" key="4">
    <source>
        <dbReference type="Google" id="ProtNLM"/>
    </source>
</evidence>
<dbReference type="InterPro" id="IPR012902">
    <property type="entry name" value="N_methyl_site"/>
</dbReference>
<feature type="transmembrane region" description="Helical" evidence="1">
    <location>
        <begin position="12"/>
        <end position="32"/>
    </location>
</feature>
<evidence type="ECO:0000256" key="1">
    <source>
        <dbReference type="SAM" id="Phobius"/>
    </source>
</evidence>
<dbReference type="NCBIfam" id="TIGR02532">
    <property type="entry name" value="IV_pilin_GFxxxE"/>
    <property type="match status" value="1"/>
</dbReference>
<dbReference type="STRING" id="1592317.DPF_1684"/>
<dbReference type="PROSITE" id="PS00409">
    <property type="entry name" value="PROKAR_NTER_METHYL"/>
    <property type="match status" value="1"/>
</dbReference>
<proteinExistence type="predicted"/>
<keyword evidence="1" id="KW-1133">Transmembrane helix</keyword>
<dbReference type="Gene3D" id="3.30.700.10">
    <property type="entry name" value="Glycoprotein, Type 4 Pilin"/>
    <property type="match status" value="1"/>
</dbReference>
<keyword evidence="3" id="KW-1185">Reference proteome</keyword>
<keyword evidence="1" id="KW-0472">Membrane</keyword>
<dbReference type="Pfam" id="PF07963">
    <property type="entry name" value="N_methyl"/>
    <property type="match status" value="1"/>
</dbReference>
<name>A0A194AIA7_9BACT</name>
<dbReference type="SUPFAM" id="SSF54523">
    <property type="entry name" value="Pili subunits"/>
    <property type="match status" value="1"/>
</dbReference>